<evidence type="ECO:0000313" key="5">
    <source>
        <dbReference type="Proteomes" id="UP000597656"/>
    </source>
</evidence>
<keyword evidence="2" id="KW-0804">Transcription</keyword>
<dbReference type="PROSITE" id="PS52050">
    <property type="entry name" value="WYL"/>
    <property type="match status" value="1"/>
</dbReference>
<reference evidence="5" key="1">
    <citation type="journal article" date="2019" name="Int. J. Syst. Evol. Microbiol.">
        <title>The Global Catalogue of Microorganisms (GCM) 10K type strain sequencing project: providing services to taxonomists for standard genome sequencing and annotation.</title>
        <authorList>
            <consortium name="The Broad Institute Genomics Platform"/>
            <consortium name="The Broad Institute Genome Sequencing Center for Infectious Disease"/>
            <person name="Wu L."/>
            <person name="Ma J."/>
        </authorList>
    </citation>
    <scope>NUCLEOTIDE SEQUENCE [LARGE SCALE GENOMIC DNA]</scope>
    <source>
        <strain evidence="5">CGMCC 4.7319</strain>
    </source>
</reference>
<dbReference type="InterPro" id="IPR013196">
    <property type="entry name" value="HTH_11"/>
</dbReference>
<evidence type="ECO:0000259" key="3">
    <source>
        <dbReference type="PROSITE" id="PS51000"/>
    </source>
</evidence>
<evidence type="ECO:0000313" key="4">
    <source>
        <dbReference type="EMBL" id="GGM87197.1"/>
    </source>
</evidence>
<evidence type="ECO:0000256" key="2">
    <source>
        <dbReference type="ARBA" id="ARBA00023163"/>
    </source>
</evidence>
<dbReference type="Gene3D" id="1.10.10.10">
    <property type="entry name" value="Winged helix-like DNA-binding domain superfamily/Winged helix DNA-binding domain"/>
    <property type="match status" value="1"/>
</dbReference>
<organism evidence="4 5">
    <name type="scientific">Lentzea pudingi</name>
    <dbReference type="NCBI Taxonomy" id="1789439"/>
    <lineage>
        <taxon>Bacteria</taxon>
        <taxon>Bacillati</taxon>
        <taxon>Actinomycetota</taxon>
        <taxon>Actinomycetes</taxon>
        <taxon>Pseudonocardiales</taxon>
        <taxon>Pseudonocardiaceae</taxon>
        <taxon>Lentzea</taxon>
    </lineage>
</organism>
<dbReference type="PANTHER" id="PTHR34580">
    <property type="match status" value="1"/>
</dbReference>
<dbReference type="Pfam" id="PF08279">
    <property type="entry name" value="HTH_11"/>
    <property type="match status" value="1"/>
</dbReference>
<keyword evidence="5" id="KW-1185">Reference proteome</keyword>
<protein>
    <submittedName>
        <fullName evidence="4">DeoR family transcriptional regulator</fullName>
    </submittedName>
</protein>
<feature type="domain" description="HTH deoR-type" evidence="3">
    <location>
        <begin position="19"/>
        <end position="85"/>
    </location>
</feature>
<dbReference type="InterPro" id="IPR001034">
    <property type="entry name" value="DeoR_HTH"/>
</dbReference>
<dbReference type="InterPro" id="IPR036390">
    <property type="entry name" value="WH_DNA-bd_sf"/>
</dbReference>
<dbReference type="SUPFAM" id="SSF46785">
    <property type="entry name" value="Winged helix' DNA-binding domain"/>
    <property type="match status" value="1"/>
</dbReference>
<evidence type="ECO:0000256" key="1">
    <source>
        <dbReference type="ARBA" id="ARBA00023015"/>
    </source>
</evidence>
<dbReference type="InterPro" id="IPR036388">
    <property type="entry name" value="WH-like_DNA-bd_sf"/>
</dbReference>
<sequence>MAGECSDSRPVYCRGVSSTPVRLLRLLSLLSTRPAWTNRELAGRMGVDDRTVRRDVARLRDLGYGIESDPGPWGGYRLGQGAAVPPLSLDDDEALAVAVSLREAAQRGVLGSDQAALSALGKLQRMLPRRVADRLSAFAESVVHTAQGPGDPVSFEVLLKLADACRHGHRLRLEYRDSAGRLTERAVDPHRLVRTRHRWYLVALDVERGQWRTFRADRAVDVRPTGQPVRIESPPDAARLVADMLTSDYPFYATAVLPVPIEEAQCLVPPGSGTHESVGPDGTRVTLGGSSLDELATRLIALAVPLSAVEPSELRAVLRGRLQSQLDALHDQDRF</sequence>
<dbReference type="PANTHER" id="PTHR34580:SF3">
    <property type="entry name" value="PROTEIN PAFB"/>
    <property type="match status" value="1"/>
</dbReference>
<dbReference type="Proteomes" id="UP000597656">
    <property type="component" value="Unassembled WGS sequence"/>
</dbReference>
<gene>
    <name evidence="4" type="ORF">GCM10011609_24720</name>
</gene>
<comment type="caution">
    <text evidence="4">The sequence shown here is derived from an EMBL/GenBank/DDBJ whole genome shotgun (WGS) entry which is preliminary data.</text>
</comment>
<dbReference type="PROSITE" id="PS51000">
    <property type="entry name" value="HTH_DEOR_2"/>
    <property type="match status" value="1"/>
</dbReference>
<accession>A0ABQ2HNR8</accession>
<proteinExistence type="predicted"/>
<dbReference type="Pfam" id="PF13280">
    <property type="entry name" value="WYL"/>
    <property type="match status" value="1"/>
</dbReference>
<name>A0ABQ2HNR8_9PSEU</name>
<dbReference type="EMBL" id="BMNC01000003">
    <property type="protein sequence ID" value="GGM87197.1"/>
    <property type="molecule type" value="Genomic_DNA"/>
</dbReference>
<keyword evidence="1" id="KW-0805">Transcription regulation</keyword>
<dbReference type="InterPro" id="IPR026881">
    <property type="entry name" value="WYL_dom"/>
</dbReference>
<dbReference type="InterPro" id="IPR051534">
    <property type="entry name" value="CBASS_pafABC_assoc_protein"/>
</dbReference>